<sequence>MDSPSPALPSLNALRAFEAAGRHLNFRVAAEELGVTQGAVAQHVRGLEAALGLRLFDRLARGLALTDAGARYHREIARAFRVIAEATGALRPGATRLTISVTPTFAAKWLIPHLGAFAEAHPAISLAVLASERVTRFGPDGVDIAVRQGRPPFGASLRADLLFRQELVAVCNPVLLARLPRPVTAEGLAGLGLLHGAHQNWPAYLEGAFGHVPAAGQEMRFSQTALALDAAIAGQGVALASHFLVAGELARGTLVEAHPYRLAGPADFYVLSPREHRAPDTVDAVRRWLLGHRDTGG</sequence>
<evidence type="ECO:0000256" key="3">
    <source>
        <dbReference type="ARBA" id="ARBA00023125"/>
    </source>
</evidence>
<dbReference type="InterPro" id="IPR005119">
    <property type="entry name" value="LysR_subst-bd"/>
</dbReference>
<dbReference type="InterPro" id="IPR036388">
    <property type="entry name" value="WH-like_DNA-bd_sf"/>
</dbReference>
<dbReference type="Proteomes" id="UP001239909">
    <property type="component" value="Unassembled WGS sequence"/>
</dbReference>
<dbReference type="Pfam" id="PF03466">
    <property type="entry name" value="LysR_substrate"/>
    <property type="match status" value="1"/>
</dbReference>
<evidence type="ECO:0000256" key="4">
    <source>
        <dbReference type="ARBA" id="ARBA00023163"/>
    </source>
</evidence>
<dbReference type="RefSeq" id="WP_285674414.1">
    <property type="nucleotide sequence ID" value="NZ_BSYI01000052.1"/>
</dbReference>
<evidence type="ECO:0000256" key="1">
    <source>
        <dbReference type="ARBA" id="ARBA00009437"/>
    </source>
</evidence>
<comment type="caution">
    <text evidence="6">The sequence shown here is derived from an EMBL/GenBank/DDBJ whole genome shotgun (WGS) entry which is preliminary data.</text>
</comment>
<organism evidence="6 7">
    <name type="scientific">Paralimibaculum aggregatum</name>
    <dbReference type="NCBI Taxonomy" id="3036245"/>
    <lineage>
        <taxon>Bacteria</taxon>
        <taxon>Pseudomonadati</taxon>
        <taxon>Pseudomonadota</taxon>
        <taxon>Alphaproteobacteria</taxon>
        <taxon>Rhodobacterales</taxon>
        <taxon>Paracoccaceae</taxon>
        <taxon>Paralimibaculum</taxon>
    </lineage>
</organism>
<feature type="domain" description="HTH lysR-type" evidence="5">
    <location>
        <begin position="9"/>
        <end position="66"/>
    </location>
</feature>
<keyword evidence="3" id="KW-0238">DNA-binding</keyword>
<dbReference type="InterPro" id="IPR000847">
    <property type="entry name" value="LysR_HTH_N"/>
</dbReference>
<proteinExistence type="inferred from homology"/>
<gene>
    <name evidence="6" type="primary">gcvA_3</name>
    <name evidence="6" type="ORF">LNKW23_43710</name>
</gene>
<dbReference type="EMBL" id="BSYI01000052">
    <property type="protein sequence ID" value="GMG85155.1"/>
    <property type="molecule type" value="Genomic_DNA"/>
</dbReference>
<dbReference type="PRINTS" id="PR00039">
    <property type="entry name" value="HTHLYSR"/>
</dbReference>
<dbReference type="PANTHER" id="PTHR30537:SF74">
    <property type="entry name" value="HTH-TYPE TRANSCRIPTIONAL REGULATOR TRPI"/>
    <property type="match status" value="1"/>
</dbReference>
<dbReference type="Gene3D" id="3.40.190.10">
    <property type="entry name" value="Periplasmic binding protein-like II"/>
    <property type="match status" value="2"/>
</dbReference>
<evidence type="ECO:0000256" key="2">
    <source>
        <dbReference type="ARBA" id="ARBA00023015"/>
    </source>
</evidence>
<dbReference type="Gene3D" id="1.10.10.10">
    <property type="entry name" value="Winged helix-like DNA-binding domain superfamily/Winged helix DNA-binding domain"/>
    <property type="match status" value="1"/>
</dbReference>
<dbReference type="SUPFAM" id="SSF53850">
    <property type="entry name" value="Periplasmic binding protein-like II"/>
    <property type="match status" value="1"/>
</dbReference>
<dbReference type="InterPro" id="IPR058163">
    <property type="entry name" value="LysR-type_TF_proteobact-type"/>
</dbReference>
<name>A0ABQ6LSU6_9RHOB</name>
<evidence type="ECO:0000313" key="7">
    <source>
        <dbReference type="Proteomes" id="UP001239909"/>
    </source>
</evidence>
<dbReference type="InterPro" id="IPR036390">
    <property type="entry name" value="WH_DNA-bd_sf"/>
</dbReference>
<reference evidence="6 7" key="1">
    <citation type="submission" date="2023-04" db="EMBL/GenBank/DDBJ databases">
        <title>Marinoamorphus aggregata gen. nov., sp. Nov., isolate from tissue of brittle star Ophioplocus japonicus.</title>
        <authorList>
            <person name="Kawano K."/>
            <person name="Sawayama S."/>
            <person name="Nakagawa S."/>
        </authorList>
    </citation>
    <scope>NUCLEOTIDE SEQUENCE [LARGE SCALE GENOMIC DNA]</scope>
    <source>
        <strain evidence="6 7">NKW23</strain>
    </source>
</reference>
<evidence type="ECO:0000259" key="5">
    <source>
        <dbReference type="PROSITE" id="PS50931"/>
    </source>
</evidence>
<keyword evidence="4" id="KW-0804">Transcription</keyword>
<dbReference type="CDD" id="cd08432">
    <property type="entry name" value="PBP2_GcdR_TrpI_HvrB_AmpR_like"/>
    <property type="match status" value="1"/>
</dbReference>
<dbReference type="SUPFAM" id="SSF46785">
    <property type="entry name" value="Winged helix' DNA-binding domain"/>
    <property type="match status" value="1"/>
</dbReference>
<dbReference type="Pfam" id="PF00126">
    <property type="entry name" value="HTH_1"/>
    <property type="match status" value="1"/>
</dbReference>
<dbReference type="PROSITE" id="PS50931">
    <property type="entry name" value="HTH_LYSR"/>
    <property type="match status" value="1"/>
</dbReference>
<comment type="similarity">
    <text evidence="1">Belongs to the LysR transcriptional regulatory family.</text>
</comment>
<protein>
    <submittedName>
        <fullName evidence="6">Transcriptional regulator GcvA</fullName>
    </submittedName>
</protein>
<keyword evidence="2" id="KW-0805">Transcription regulation</keyword>
<accession>A0ABQ6LSU6</accession>
<evidence type="ECO:0000313" key="6">
    <source>
        <dbReference type="EMBL" id="GMG85155.1"/>
    </source>
</evidence>
<keyword evidence="7" id="KW-1185">Reference proteome</keyword>
<dbReference type="PANTHER" id="PTHR30537">
    <property type="entry name" value="HTH-TYPE TRANSCRIPTIONAL REGULATOR"/>
    <property type="match status" value="1"/>
</dbReference>